<dbReference type="InParanoid" id="A0A7N4V108"/>
<dbReference type="KEGG" id="shr:100932292"/>
<reference evidence="2" key="3">
    <citation type="submission" date="2025-09" db="UniProtKB">
        <authorList>
            <consortium name="Ensembl"/>
        </authorList>
    </citation>
    <scope>IDENTIFICATION</scope>
</reference>
<keyword evidence="1" id="KW-0732">Signal</keyword>
<protein>
    <submittedName>
        <fullName evidence="2">Uncharacterized protein</fullName>
    </submittedName>
</protein>
<proteinExistence type="predicted"/>
<reference evidence="2" key="2">
    <citation type="submission" date="2025-08" db="UniProtKB">
        <authorList>
            <consortium name="Ensembl"/>
        </authorList>
    </citation>
    <scope>IDENTIFICATION</scope>
</reference>
<accession>A0A7N4V108</accession>
<name>A0A7N4V108_SARHA</name>
<organism evidence="2 3">
    <name type="scientific">Sarcophilus harrisii</name>
    <name type="common">Tasmanian devil</name>
    <name type="synonym">Sarcophilus laniarius</name>
    <dbReference type="NCBI Taxonomy" id="9305"/>
    <lineage>
        <taxon>Eukaryota</taxon>
        <taxon>Metazoa</taxon>
        <taxon>Chordata</taxon>
        <taxon>Craniata</taxon>
        <taxon>Vertebrata</taxon>
        <taxon>Euteleostomi</taxon>
        <taxon>Mammalia</taxon>
        <taxon>Metatheria</taxon>
        <taxon>Dasyuromorphia</taxon>
        <taxon>Dasyuridae</taxon>
        <taxon>Sarcophilus</taxon>
    </lineage>
</organism>
<reference evidence="2 3" key="1">
    <citation type="journal article" date="2011" name="Proc. Natl. Acad. Sci. U.S.A.">
        <title>Genetic diversity and population structure of the endangered marsupial Sarcophilus harrisii (Tasmanian devil).</title>
        <authorList>
            <person name="Miller W."/>
            <person name="Hayes V.M."/>
            <person name="Ratan A."/>
            <person name="Petersen D.C."/>
            <person name="Wittekindt N.E."/>
            <person name="Miller J."/>
            <person name="Walenz B."/>
            <person name="Knight J."/>
            <person name="Qi J."/>
            <person name="Zhao F."/>
            <person name="Wang Q."/>
            <person name="Bedoya-Reina O.C."/>
            <person name="Katiyar N."/>
            <person name="Tomsho L.P."/>
            <person name="Kasson L.M."/>
            <person name="Hardie R.A."/>
            <person name="Woodbridge P."/>
            <person name="Tindall E.A."/>
            <person name="Bertelsen M.F."/>
            <person name="Dixon D."/>
            <person name="Pyecroft S."/>
            <person name="Helgen K.M."/>
            <person name="Lesk A.M."/>
            <person name="Pringle T.H."/>
            <person name="Patterson N."/>
            <person name="Zhang Y."/>
            <person name="Kreiss A."/>
            <person name="Woods G.M."/>
            <person name="Jones M.E."/>
            <person name="Schuster S.C."/>
        </authorList>
    </citation>
    <scope>NUCLEOTIDE SEQUENCE [LARGE SCALE GENOMIC DNA]</scope>
</reference>
<gene>
    <name evidence="2" type="primary">LOC100932292</name>
</gene>
<dbReference type="Proteomes" id="UP000007648">
    <property type="component" value="Unassembled WGS sequence"/>
</dbReference>
<sequence>MKFIILFILFVASFSSGHRTKQDESFESHFKSCEVQQQCLPAAAHCYLGDIKMMLGNSIRRIKKGKESLLNSSQIIQCYNFSTDFSRLILWSKPEVLYDVQSKSLSTQNVPTGTKHTISNGGKQRGLNFKVPLTGEKKCQKLEVGKVNQNRKYMKFFKSFRKFCLETWKWYWLLSSALTRFRARKIRRFLGANINDIYHYILSIQKILTG</sequence>
<dbReference type="Ensembl" id="ENSSHAT00000042713.1">
    <property type="protein sequence ID" value="ENSSHAP00000030875.1"/>
    <property type="gene ID" value="ENSSHAG00000028830.1"/>
</dbReference>
<evidence type="ECO:0000313" key="3">
    <source>
        <dbReference type="Proteomes" id="UP000007648"/>
    </source>
</evidence>
<dbReference type="AlphaFoldDB" id="A0A7N4V108"/>
<feature type="chain" id="PRO_5029781645" evidence="1">
    <location>
        <begin position="18"/>
        <end position="210"/>
    </location>
</feature>
<dbReference type="RefSeq" id="XP_003772615.2">
    <property type="nucleotide sequence ID" value="XM_003772567.4"/>
</dbReference>
<evidence type="ECO:0000256" key="1">
    <source>
        <dbReference type="SAM" id="SignalP"/>
    </source>
</evidence>
<evidence type="ECO:0000313" key="2">
    <source>
        <dbReference type="Ensembl" id="ENSSHAP00000030875.1"/>
    </source>
</evidence>
<feature type="signal peptide" evidence="1">
    <location>
        <begin position="1"/>
        <end position="17"/>
    </location>
</feature>
<dbReference type="GeneID" id="100932292"/>
<dbReference type="OrthoDB" id="10342759at2759"/>
<keyword evidence="3" id="KW-1185">Reference proteome</keyword>